<evidence type="ECO:0000313" key="7">
    <source>
        <dbReference type="EMBL" id="KAF7635965.1"/>
    </source>
</evidence>
<proteinExistence type="inferred from homology"/>
<evidence type="ECO:0000256" key="1">
    <source>
        <dbReference type="ARBA" id="ARBA00009995"/>
    </source>
</evidence>
<keyword evidence="6" id="KW-0472">Membrane</keyword>
<comment type="caution">
    <text evidence="7">The sequence shown here is derived from an EMBL/GenBank/DDBJ whole genome shotgun (WGS) entry which is preliminary data.</text>
</comment>
<evidence type="ECO:0000256" key="3">
    <source>
        <dbReference type="ARBA" id="ARBA00022676"/>
    </source>
</evidence>
<dbReference type="PANTHER" id="PTHR48043">
    <property type="entry name" value="EG:EG0003.4 PROTEIN-RELATED"/>
    <property type="match status" value="1"/>
</dbReference>
<dbReference type="Pfam" id="PF00201">
    <property type="entry name" value="UDPGT"/>
    <property type="match status" value="1"/>
</dbReference>
<dbReference type="GO" id="GO:0015020">
    <property type="term" value="F:glucuronosyltransferase activity"/>
    <property type="evidence" value="ECO:0007669"/>
    <property type="project" value="UniProtKB-EC"/>
</dbReference>
<keyword evidence="8" id="KW-1185">Reference proteome</keyword>
<dbReference type="OrthoDB" id="5835829at2759"/>
<dbReference type="InterPro" id="IPR002213">
    <property type="entry name" value="UDP_glucos_trans"/>
</dbReference>
<evidence type="ECO:0000256" key="4">
    <source>
        <dbReference type="ARBA" id="ARBA00022679"/>
    </source>
</evidence>
<keyword evidence="3" id="KW-0328">Glycosyltransferase</keyword>
<organism evidence="7 8">
    <name type="scientific">Meloidogyne graminicola</name>
    <dbReference type="NCBI Taxonomy" id="189291"/>
    <lineage>
        <taxon>Eukaryota</taxon>
        <taxon>Metazoa</taxon>
        <taxon>Ecdysozoa</taxon>
        <taxon>Nematoda</taxon>
        <taxon>Chromadorea</taxon>
        <taxon>Rhabditida</taxon>
        <taxon>Tylenchina</taxon>
        <taxon>Tylenchomorpha</taxon>
        <taxon>Tylenchoidea</taxon>
        <taxon>Meloidogynidae</taxon>
        <taxon>Meloidogyninae</taxon>
        <taxon>Meloidogyne</taxon>
    </lineage>
</organism>
<feature type="transmembrane region" description="Helical" evidence="6">
    <location>
        <begin position="449"/>
        <end position="468"/>
    </location>
</feature>
<name>A0A8S9ZR71_9BILA</name>
<dbReference type="Gene3D" id="3.40.50.2000">
    <property type="entry name" value="Glycogen Phosphorylase B"/>
    <property type="match status" value="1"/>
</dbReference>
<reference evidence="7" key="1">
    <citation type="journal article" date="2020" name="Ecol. Evol.">
        <title>Genome structure and content of the rice root-knot nematode (Meloidogyne graminicola).</title>
        <authorList>
            <person name="Phan N.T."/>
            <person name="Danchin E.G.J."/>
            <person name="Klopp C."/>
            <person name="Perfus-Barbeoch L."/>
            <person name="Kozlowski D.K."/>
            <person name="Koutsovoulos G.D."/>
            <person name="Lopez-Roques C."/>
            <person name="Bouchez O."/>
            <person name="Zahm M."/>
            <person name="Besnard G."/>
            <person name="Bellafiore S."/>
        </authorList>
    </citation>
    <scope>NUCLEOTIDE SEQUENCE</scope>
    <source>
        <strain evidence="7">VN-18</strain>
    </source>
</reference>
<dbReference type="CDD" id="cd03784">
    <property type="entry name" value="GT1_Gtf-like"/>
    <property type="match status" value="1"/>
</dbReference>
<accession>A0A8S9ZR71</accession>
<keyword evidence="6" id="KW-1133">Transmembrane helix</keyword>
<evidence type="ECO:0000256" key="2">
    <source>
        <dbReference type="ARBA" id="ARBA00012544"/>
    </source>
</evidence>
<protein>
    <recommendedName>
        <fullName evidence="2">glucuronosyltransferase</fullName>
        <ecNumber evidence="2">2.4.1.17</ecNumber>
    </recommendedName>
</protein>
<dbReference type="Proteomes" id="UP000605970">
    <property type="component" value="Unassembled WGS sequence"/>
</dbReference>
<evidence type="ECO:0000256" key="5">
    <source>
        <dbReference type="ARBA" id="ARBA00047475"/>
    </source>
</evidence>
<evidence type="ECO:0000313" key="8">
    <source>
        <dbReference type="Proteomes" id="UP000605970"/>
    </source>
</evidence>
<dbReference type="EC" id="2.4.1.17" evidence="2"/>
<dbReference type="InterPro" id="IPR050271">
    <property type="entry name" value="UDP-glycosyltransferase"/>
</dbReference>
<comment type="catalytic activity">
    <reaction evidence="5">
        <text>glucuronate acceptor + UDP-alpha-D-glucuronate = acceptor beta-D-glucuronoside + UDP + H(+)</text>
        <dbReference type="Rhea" id="RHEA:21032"/>
        <dbReference type="ChEBI" id="CHEBI:15378"/>
        <dbReference type="ChEBI" id="CHEBI:58052"/>
        <dbReference type="ChEBI" id="CHEBI:58223"/>
        <dbReference type="ChEBI" id="CHEBI:132367"/>
        <dbReference type="ChEBI" id="CHEBI:132368"/>
        <dbReference type="EC" id="2.4.1.17"/>
    </reaction>
</comment>
<sequence length="480" mass="55342">MTFLINIYSSNILIISPSLSLSLINKMGQLADLLVINGHNVTVFIPEMDKIEENGTKLAQQIIRMNGIVNSLEELINSDIFNEEIPSFKIRRTQDEGMNELEILKNSNFDLAFSNMIDYCFQGIIKYLGIEKQIWFSTGPLPEGILWFLGIPLPLSISPLLQTTTLLGPKMNIKERVKNIWQFVLSFYSEMQILKKENELFNLYISKDFPSLDKIISEIDLVFTYNDEFLDPALPTLTKVIPIGGLGINSSNFSKNNLDIKLVKAIESGKKGSIIFSLGTITNTKFLNKEKWGNILKSFLYFKEYSFIFKWFPQFDLLGHPNIKLIITHGGYNSLLESTIRTIPVLIIPLFFDQLRNAKCAEYRGNGRILTRNDLLNIKKIKEEINEMLINQSYKNNAKRLSTLYNQKPNKPNESVIKWTEFVIANGPIKELIPENVKITLLEYYCLDILFFCLLFFILIIYILIKLFKLLNNLKKQKNE</sequence>
<dbReference type="AlphaFoldDB" id="A0A8S9ZR71"/>
<gene>
    <name evidence="7" type="ORF">Mgra_00004686</name>
</gene>
<dbReference type="SUPFAM" id="SSF53756">
    <property type="entry name" value="UDP-Glycosyltransferase/glycogen phosphorylase"/>
    <property type="match status" value="1"/>
</dbReference>
<keyword evidence="4" id="KW-0808">Transferase</keyword>
<dbReference type="PANTHER" id="PTHR48043:SF143">
    <property type="entry name" value="UDP-GLUCURONOSYLTRANSFERASE"/>
    <property type="match status" value="1"/>
</dbReference>
<comment type="similarity">
    <text evidence="1">Belongs to the UDP-glycosyltransferase family.</text>
</comment>
<evidence type="ECO:0000256" key="6">
    <source>
        <dbReference type="SAM" id="Phobius"/>
    </source>
</evidence>
<keyword evidence="6" id="KW-0812">Transmembrane</keyword>
<dbReference type="EMBL" id="JABEBT010000036">
    <property type="protein sequence ID" value="KAF7635965.1"/>
    <property type="molecule type" value="Genomic_DNA"/>
</dbReference>